<feature type="binding site" evidence="2">
    <location>
        <position position="366"/>
    </location>
    <ligand>
        <name>Mn(2+)</name>
        <dbReference type="ChEBI" id="CHEBI:29035"/>
        <label>2</label>
    </ligand>
</feature>
<dbReference type="CDD" id="cd05666">
    <property type="entry name" value="M20_Acy1-like"/>
    <property type="match status" value="1"/>
</dbReference>
<dbReference type="PANTHER" id="PTHR11014">
    <property type="entry name" value="PEPTIDASE M20 FAMILY MEMBER"/>
    <property type="match status" value="1"/>
</dbReference>
<dbReference type="Gene3D" id="3.40.630.10">
    <property type="entry name" value="Zn peptidases"/>
    <property type="match status" value="1"/>
</dbReference>
<keyword evidence="2" id="KW-0464">Manganese</keyword>
<dbReference type="Gene3D" id="3.30.70.360">
    <property type="match status" value="1"/>
</dbReference>
<keyword evidence="5" id="KW-1185">Reference proteome</keyword>
<evidence type="ECO:0000313" key="5">
    <source>
        <dbReference type="Proteomes" id="UP001279553"/>
    </source>
</evidence>
<dbReference type="InterPro" id="IPR017439">
    <property type="entry name" value="Amidohydrolase"/>
</dbReference>
<keyword evidence="2" id="KW-0479">Metal-binding</keyword>
<dbReference type="InterPro" id="IPR036264">
    <property type="entry name" value="Bact_exopeptidase_dim_dom"/>
</dbReference>
<dbReference type="InterPro" id="IPR002933">
    <property type="entry name" value="Peptidase_M20"/>
</dbReference>
<reference evidence="4 5" key="1">
    <citation type="submission" date="2023-11" db="EMBL/GenBank/DDBJ databases">
        <title>MicrobeMod: A computational toolkit for identifying prokaryotic methylation and restriction-modification with nanopore sequencing.</title>
        <authorList>
            <person name="Crits-Christoph A."/>
            <person name="Kang S.C."/>
            <person name="Lee H."/>
            <person name="Ostrov N."/>
        </authorList>
    </citation>
    <scope>NUCLEOTIDE SEQUENCE [LARGE SCALE GENOMIC DNA]</scope>
    <source>
        <strain evidence="4 5">DSMZ 700</strain>
    </source>
</reference>
<feature type="domain" description="Peptidase M20 dimerisation" evidence="3">
    <location>
        <begin position="191"/>
        <end position="283"/>
    </location>
</feature>
<feature type="binding site" evidence="2">
    <location>
        <position position="167"/>
    </location>
    <ligand>
        <name>Mn(2+)</name>
        <dbReference type="ChEBI" id="CHEBI:29035"/>
        <label>2</label>
    </ligand>
</feature>
<feature type="binding site" evidence="2">
    <location>
        <position position="106"/>
    </location>
    <ligand>
        <name>Mn(2+)</name>
        <dbReference type="ChEBI" id="CHEBI:29035"/>
        <label>2</label>
    </ligand>
</feature>
<dbReference type="InterPro" id="IPR011650">
    <property type="entry name" value="Peptidase_M20_dimer"/>
</dbReference>
<dbReference type="Pfam" id="PF07687">
    <property type="entry name" value="M20_dimer"/>
    <property type="match status" value="1"/>
</dbReference>
<dbReference type="GO" id="GO:0019877">
    <property type="term" value="P:diaminopimelate biosynthetic process"/>
    <property type="evidence" value="ECO:0007669"/>
    <property type="project" value="UniProtKB-ARBA"/>
</dbReference>
<comment type="cofactor">
    <cofactor evidence="2">
        <name>Mn(2+)</name>
        <dbReference type="ChEBI" id="CHEBI:29035"/>
    </cofactor>
    <text evidence="2">The Mn(2+) ion enhances activity.</text>
</comment>
<name>A0AAW9DT55_ACIAO</name>
<proteinExistence type="predicted"/>
<accession>A0AAW9DT55</accession>
<gene>
    <name evidence="4" type="ORF">SIL87_12000</name>
</gene>
<evidence type="ECO:0000259" key="3">
    <source>
        <dbReference type="Pfam" id="PF07687"/>
    </source>
</evidence>
<evidence type="ECO:0000256" key="1">
    <source>
        <dbReference type="ARBA" id="ARBA00022801"/>
    </source>
</evidence>
<dbReference type="GO" id="GO:0046872">
    <property type="term" value="F:metal ion binding"/>
    <property type="evidence" value="ECO:0007669"/>
    <property type="project" value="UniProtKB-KW"/>
</dbReference>
<keyword evidence="1" id="KW-0378">Hydrolase</keyword>
<evidence type="ECO:0000256" key="2">
    <source>
        <dbReference type="PIRSR" id="PIRSR005962-1"/>
    </source>
</evidence>
<feature type="binding site" evidence="2">
    <location>
        <position position="108"/>
    </location>
    <ligand>
        <name>Mn(2+)</name>
        <dbReference type="ChEBI" id="CHEBI:29035"/>
        <label>2</label>
    </ligand>
</feature>
<feature type="binding site" evidence="2">
    <location>
        <position position="141"/>
    </location>
    <ligand>
        <name>Mn(2+)</name>
        <dbReference type="ChEBI" id="CHEBI:29035"/>
        <label>2</label>
    </ligand>
</feature>
<comment type="caution">
    <text evidence="4">The sequence shown here is derived from an EMBL/GenBank/DDBJ whole genome shotgun (WGS) entry which is preliminary data.</text>
</comment>
<dbReference type="NCBIfam" id="TIGR01891">
    <property type="entry name" value="amidohydrolases"/>
    <property type="match status" value="1"/>
</dbReference>
<dbReference type="PANTHER" id="PTHR11014:SF63">
    <property type="entry name" value="METALLOPEPTIDASE, PUTATIVE (AFU_ORTHOLOGUE AFUA_6G09600)-RELATED"/>
    <property type="match status" value="1"/>
</dbReference>
<evidence type="ECO:0000313" key="4">
    <source>
        <dbReference type="EMBL" id="MDX5931492.1"/>
    </source>
</evidence>
<dbReference type="PIRSF" id="PIRSF005962">
    <property type="entry name" value="Pept_M20D_amidohydro"/>
    <property type="match status" value="1"/>
</dbReference>
<dbReference type="SUPFAM" id="SSF55031">
    <property type="entry name" value="Bacterial exopeptidase dimerisation domain"/>
    <property type="match status" value="1"/>
</dbReference>
<dbReference type="GO" id="GO:0050118">
    <property type="term" value="F:N-acetyldiaminopimelate deacetylase activity"/>
    <property type="evidence" value="ECO:0007669"/>
    <property type="project" value="UniProtKB-ARBA"/>
</dbReference>
<dbReference type="AlphaFoldDB" id="A0AAW9DT55"/>
<organism evidence="4 5">
    <name type="scientific">Acidiphilium acidophilum</name>
    <name type="common">Thiobacillus acidophilus</name>
    <dbReference type="NCBI Taxonomy" id="76588"/>
    <lineage>
        <taxon>Bacteria</taxon>
        <taxon>Pseudomonadati</taxon>
        <taxon>Pseudomonadota</taxon>
        <taxon>Alphaproteobacteria</taxon>
        <taxon>Acetobacterales</taxon>
        <taxon>Acidocellaceae</taxon>
        <taxon>Acidiphilium</taxon>
    </lineage>
</organism>
<dbReference type="RefSeq" id="WP_319615970.1">
    <property type="nucleotide sequence ID" value="NZ_JAWXYB010000018.1"/>
</dbReference>
<dbReference type="EMBL" id="JAWXYB010000018">
    <property type="protein sequence ID" value="MDX5931492.1"/>
    <property type="molecule type" value="Genomic_DNA"/>
</dbReference>
<dbReference type="SUPFAM" id="SSF53187">
    <property type="entry name" value="Zn-dependent exopeptidases"/>
    <property type="match status" value="1"/>
</dbReference>
<dbReference type="Pfam" id="PF01546">
    <property type="entry name" value="Peptidase_M20"/>
    <property type="match status" value="1"/>
</dbReference>
<sequence>MKIDPQLTAWAPEFASWRQDFHAHPEIAYQEHRTAALVAERLKSFGIEVTTGVGGTGVVGTLRQGRLDRAGGNRAIALRADMDALPMDEANELPYRSQNPGRMHACGHDGHTTMLLAAARYLAETRNFAGTIHFIFQPAEEGGAGALRMIEDGLLERFPFDAVFGAHNDPTLPVGALSASPGSVMAATDDVTIRLTGRGGHAARPHYAIDPLLAGAQIVLGLQTIVARRVDPLCSTVVSICTFHAGSATNVIPETATLSGTVRNLDPATQTRLAVEIPDMIRHLAQAAGVEAEIDYESGYPPVVNDAAMVGVVARAAGTVLDADQIHTDLPPSLGGEDFAYYALHRPACFYRIGQKDGTKGGMPLHHPRYDFNDAILPVGAAIFAAIAAGDLPG</sequence>
<dbReference type="FunFam" id="3.30.70.360:FF:000001">
    <property type="entry name" value="N-acetyldiaminopimelate deacetylase"/>
    <property type="match status" value="1"/>
</dbReference>
<dbReference type="Proteomes" id="UP001279553">
    <property type="component" value="Unassembled WGS sequence"/>
</dbReference>
<protein>
    <submittedName>
        <fullName evidence="4">M20 aminoacylase family protein</fullName>
    </submittedName>
</protein>